<evidence type="ECO:0000313" key="4">
    <source>
        <dbReference type="EMBL" id="THC81032.1"/>
    </source>
</evidence>
<dbReference type="Proteomes" id="UP000552935">
    <property type="component" value="Unassembled WGS sequence"/>
</dbReference>
<evidence type="ECO:0000259" key="2">
    <source>
        <dbReference type="Pfam" id="PF13731"/>
    </source>
</evidence>
<feature type="chain" id="PRO_5044096244" evidence="1">
    <location>
        <begin position="29"/>
        <end position="222"/>
    </location>
</feature>
<evidence type="ECO:0000313" key="6">
    <source>
        <dbReference type="Proteomes" id="UP000552935"/>
    </source>
</evidence>
<feature type="signal peptide" evidence="1">
    <location>
        <begin position="1"/>
        <end position="28"/>
    </location>
</feature>
<name>A0A508YXW0_LACRH</name>
<gene>
    <name evidence="4" type="ORF">E6L36_12095</name>
    <name evidence="3" type="ORF">H0N82_06385</name>
</gene>
<evidence type="ECO:0000313" key="3">
    <source>
        <dbReference type="EMBL" id="NZA04742.1"/>
    </source>
</evidence>
<comment type="caution">
    <text evidence="3">The sequence shown here is derived from an EMBL/GenBank/DDBJ whole genome shotgun (WGS) entry which is preliminary data.</text>
</comment>
<evidence type="ECO:0000313" key="5">
    <source>
        <dbReference type="Proteomes" id="UP000307517"/>
    </source>
</evidence>
<organism evidence="3 6">
    <name type="scientific">Lacticaseibacillus rhamnosus</name>
    <name type="common">Lactobacillus rhamnosus</name>
    <dbReference type="NCBI Taxonomy" id="47715"/>
    <lineage>
        <taxon>Bacteria</taxon>
        <taxon>Bacillati</taxon>
        <taxon>Bacillota</taxon>
        <taxon>Bacilli</taxon>
        <taxon>Lactobacillales</taxon>
        <taxon>Lactobacillaceae</taxon>
        <taxon>Lacticaseibacillus</taxon>
    </lineage>
</organism>
<dbReference type="EMBL" id="SSHM01000001">
    <property type="protein sequence ID" value="THC81032.1"/>
    <property type="molecule type" value="Genomic_DNA"/>
</dbReference>
<proteinExistence type="predicted"/>
<evidence type="ECO:0000256" key="1">
    <source>
        <dbReference type="SAM" id="SignalP"/>
    </source>
</evidence>
<reference evidence="4 5" key="1">
    <citation type="submission" date="2019-04" db="EMBL/GenBank/DDBJ databases">
        <title>Genome Announcement to Ensure Probiotic Safety of Lactobacillus rhamnosus UBLR-58.</title>
        <authorList>
            <person name="Sulthana A."/>
            <person name="Lakshmi S.G."/>
            <person name="Madempudi R.S."/>
        </authorList>
    </citation>
    <scope>NUCLEOTIDE SEQUENCE [LARGE SCALE GENOMIC DNA]</scope>
    <source>
        <strain evidence="4 5">UBLR-58</strain>
    </source>
</reference>
<dbReference type="InterPro" id="IPR027994">
    <property type="entry name" value="WxL_dom"/>
</dbReference>
<reference evidence="3 6" key="2">
    <citation type="submission" date="2020-07" db="EMBL/GenBank/DDBJ databases">
        <title>Organ Donor 1.</title>
        <authorList>
            <person name="Marsh A.J."/>
            <person name="Azcarate-Peril M.A."/>
        </authorList>
    </citation>
    <scope>NUCLEOTIDE SEQUENCE [LARGE SCALE GENOMIC DNA]</scope>
    <source>
        <strain evidence="3 6">AMC0712</strain>
    </source>
</reference>
<accession>A0A508YXW0</accession>
<dbReference type="Proteomes" id="UP000307517">
    <property type="component" value="Unassembled WGS sequence"/>
</dbReference>
<dbReference type="EMBL" id="JACCKI010000003">
    <property type="protein sequence ID" value="NZA04742.1"/>
    <property type="molecule type" value="Genomic_DNA"/>
</dbReference>
<keyword evidence="1" id="KW-0732">Signal</keyword>
<protein>
    <submittedName>
        <fullName evidence="3">WxL domain-containing protein</fullName>
    </submittedName>
</protein>
<dbReference type="AlphaFoldDB" id="A0A508YXW0"/>
<dbReference type="RefSeq" id="WP_005691714.1">
    <property type="nucleotide sequence ID" value="NZ_CABFNI010000010.1"/>
</dbReference>
<sequence>MKKVNYIAAGISALTLAGMLLPVGQVFAADQTKTSVAEINLKGGELTLDAVPDLNFGEIAIADLAAGQVSPALVDNAVGNGPVKNGTDAMDGNNTGNLSVTDLRGSNAGWTLTAQLGQMKNTAGKLLAGKLKLASTNVQTDNTSVNAINPGGTLPEIPIAGSAVTIWKAEAATATDNGQGQGKNTAAITENSGTTLILDKNPTATAGQYQAAITWTLSDAPK</sequence>
<dbReference type="Pfam" id="PF13731">
    <property type="entry name" value="WxL"/>
    <property type="match status" value="1"/>
</dbReference>
<feature type="domain" description="WxL" evidence="2">
    <location>
        <begin position="40"/>
        <end position="221"/>
    </location>
</feature>